<protein>
    <submittedName>
        <fullName evidence="1">PRMT5-domain-containing protein</fullName>
    </submittedName>
</protein>
<organism evidence="1 2">
    <name type="scientific">Thelephora ganbajun</name>
    <name type="common">Ganba fungus</name>
    <dbReference type="NCBI Taxonomy" id="370292"/>
    <lineage>
        <taxon>Eukaryota</taxon>
        <taxon>Fungi</taxon>
        <taxon>Dikarya</taxon>
        <taxon>Basidiomycota</taxon>
        <taxon>Agaricomycotina</taxon>
        <taxon>Agaricomycetes</taxon>
        <taxon>Thelephorales</taxon>
        <taxon>Thelephoraceae</taxon>
        <taxon>Thelephora</taxon>
    </lineage>
</organism>
<keyword evidence="2" id="KW-1185">Reference proteome</keyword>
<evidence type="ECO:0000313" key="1">
    <source>
        <dbReference type="EMBL" id="KAF9645105.1"/>
    </source>
</evidence>
<reference evidence="1" key="2">
    <citation type="journal article" date="2020" name="Nat. Commun.">
        <title>Large-scale genome sequencing of mycorrhizal fungi provides insights into the early evolution of symbiotic traits.</title>
        <authorList>
            <person name="Miyauchi S."/>
            <person name="Kiss E."/>
            <person name="Kuo A."/>
            <person name="Drula E."/>
            <person name="Kohler A."/>
            <person name="Sanchez-Garcia M."/>
            <person name="Morin E."/>
            <person name="Andreopoulos B."/>
            <person name="Barry K.W."/>
            <person name="Bonito G."/>
            <person name="Buee M."/>
            <person name="Carver A."/>
            <person name="Chen C."/>
            <person name="Cichocki N."/>
            <person name="Clum A."/>
            <person name="Culley D."/>
            <person name="Crous P.W."/>
            <person name="Fauchery L."/>
            <person name="Girlanda M."/>
            <person name="Hayes R.D."/>
            <person name="Keri Z."/>
            <person name="LaButti K."/>
            <person name="Lipzen A."/>
            <person name="Lombard V."/>
            <person name="Magnuson J."/>
            <person name="Maillard F."/>
            <person name="Murat C."/>
            <person name="Nolan M."/>
            <person name="Ohm R.A."/>
            <person name="Pangilinan J."/>
            <person name="Pereira M.F."/>
            <person name="Perotto S."/>
            <person name="Peter M."/>
            <person name="Pfister S."/>
            <person name="Riley R."/>
            <person name="Sitrit Y."/>
            <person name="Stielow J.B."/>
            <person name="Szollosi G."/>
            <person name="Zifcakova L."/>
            <person name="Stursova M."/>
            <person name="Spatafora J.W."/>
            <person name="Tedersoo L."/>
            <person name="Vaario L.M."/>
            <person name="Yamada A."/>
            <person name="Yan M."/>
            <person name="Wang P."/>
            <person name="Xu J."/>
            <person name="Bruns T."/>
            <person name="Baldrian P."/>
            <person name="Vilgalys R."/>
            <person name="Dunand C."/>
            <person name="Henrissat B."/>
            <person name="Grigoriev I.V."/>
            <person name="Hibbett D."/>
            <person name="Nagy L.G."/>
            <person name="Martin F.M."/>
        </authorList>
    </citation>
    <scope>NUCLEOTIDE SEQUENCE</scope>
    <source>
        <strain evidence="1">P2</strain>
    </source>
</reference>
<proteinExistence type="predicted"/>
<name>A0ACB6Z6W0_THEGA</name>
<evidence type="ECO:0000313" key="2">
    <source>
        <dbReference type="Proteomes" id="UP000886501"/>
    </source>
</evidence>
<comment type="caution">
    <text evidence="1">The sequence shown here is derived from an EMBL/GenBank/DDBJ whole genome shotgun (WGS) entry which is preliminary data.</text>
</comment>
<dbReference type="EMBL" id="MU118104">
    <property type="protein sequence ID" value="KAF9645105.1"/>
    <property type="molecule type" value="Genomic_DNA"/>
</dbReference>
<accession>A0ACB6Z6W0</accession>
<dbReference type="Proteomes" id="UP000886501">
    <property type="component" value="Unassembled WGS sequence"/>
</dbReference>
<gene>
    <name evidence="1" type="ORF">BDM02DRAFT_3101863</name>
</gene>
<reference evidence="1" key="1">
    <citation type="submission" date="2019-10" db="EMBL/GenBank/DDBJ databases">
        <authorList>
            <consortium name="DOE Joint Genome Institute"/>
            <person name="Kuo A."/>
            <person name="Miyauchi S."/>
            <person name="Kiss E."/>
            <person name="Drula E."/>
            <person name="Kohler A."/>
            <person name="Sanchez-Garcia M."/>
            <person name="Andreopoulos B."/>
            <person name="Barry K.W."/>
            <person name="Bonito G."/>
            <person name="Buee M."/>
            <person name="Carver A."/>
            <person name="Chen C."/>
            <person name="Cichocki N."/>
            <person name="Clum A."/>
            <person name="Culley D."/>
            <person name="Crous P.W."/>
            <person name="Fauchery L."/>
            <person name="Girlanda M."/>
            <person name="Hayes R."/>
            <person name="Keri Z."/>
            <person name="Labutti K."/>
            <person name="Lipzen A."/>
            <person name="Lombard V."/>
            <person name="Magnuson J."/>
            <person name="Maillard F."/>
            <person name="Morin E."/>
            <person name="Murat C."/>
            <person name="Nolan M."/>
            <person name="Ohm R."/>
            <person name="Pangilinan J."/>
            <person name="Pereira M."/>
            <person name="Perotto S."/>
            <person name="Peter M."/>
            <person name="Riley R."/>
            <person name="Sitrit Y."/>
            <person name="Stielow B."/>
            <person name="Szollosi G."/>
            <person name="Zifcakova L."/>
            <person name="Stursova M."/>
            <person name="Spatafora J.W."/>
            <person name="Tedersoo L."/>
            <person name="Vaario L.-M."/>
            <person name="Yamada A."/>
            <person name="Yan M."/>
            <person name="Wang P."/>
            <person name="Xu J."/>
            <person name="Bruns T."/>
            <person name="Baldrian P."/>
            <person name="Vilgalys R."/>
            <person name="Henrissat B."/>
            <person name="Grigoriev I.V."/>
            <person name="Hibbett D."/>
            <person name="Nagy L.G."/>
            <person name="Martin F.M."/>
        </authorList>
    </citation>
    <scope>NUCLEOTIDE SEQUENCE</scope>
    <source>
        <strain evidence="1">P2</strain>
    </source>
</reference>
<sequence>MATVAGHLSLDDIASAADRDLNYETPILRLLSTSKAKGYDTVCIPLTNEKWRARWKKMCLSPEDEAEKDDNTERISEAWRSNPAFLREEVNVTRLDEAENTIVMLSDWLELDSQDEWVRCDAETALMQELSYASYLNVLVAVLPPPRNRAHIPSYARAIRACLEKIPYMHLSVRVPVYDPVIFQPVTPTPRCGSPSPSIDSLVASGVSATSSRSMSFPHTTEEEFNSTWEMWDVIRTICESHPRLSLTLDLSPPLPLTAGVLDKWLAEPTRQIFLPASTFIANAKSYPVLPKGTQAFIREIMKLQPTIILSGTNTGQHSRGGEKSYFQYIRHLEKTSPGVQAMKKSGTVENFAIGYQDYLQAPLQPLADNLQSATYQTFEQDPIKYANYEEATFRALLGWPKTDERILLCVAGAGRGPLVARALKAISRAKREAFVHVVEKNPNAFVTLQERQKTEWRDQVQLHFGDMRTLELPDKVDILITELLGSFGDNELSPECLDGAVRFLKPDGISIPSSYTAHIAPLSSTKLFNEVRGHEDLKKPETPYVVMFNAVNILSGEGGDGNTGSRIQECWEFVHPTKNVVLNERGLPVTNSHNSRFANLNFHIPHAGVLHGLAGYFEAILYGSVGLSIHPQRKDYISKDMISWFPIYFPFKDPLYLPGNSELHVSMWRLTDQQRVWYEWYAEAFLPVMIPVLDWTVDRASASLTAISTPLITPSPTIDALDVPPVVNKTEIPRIPNESSRTETRLVKVGQTALHNPGGRSSWIKL</sequence>